<comment type="caution">
    <text evidence="1">The sequence shown here is derived from an EMBL/GenBank/DDBJ whole genome shotgun (WGS) entry which is preliminary data.</text>
</comment>
<reference evidence="1 2" key="1">
    <citation type="submission" date="2017-12" db="EMBL/GenBank/DDBJ databases">
        <title>Sequencing, de novo assembly and annotation of complete genome of a new Thraustochytrid species, strain FCC1311.</title>
        <authorList>
            <person name="Sedici K."/>
            <person name="Godart F."/>
            <person name="Aiese Cigliano R."/>
            <person name="Sanseverino W."/>
            <person name="Barakat M."/>
            <person name="Ortet P."/>
            <person name="Marechal E."/>
            <person name="Cagnac O."/>
            <person name="Amato A."/>
        </authorList>
    </citation>
    <scope>NUCLEOTIDE SEQUENCE [LARGE SCALE GENOMIC DNA]</scope>
</reference>
<feature type="non-terminal residue" evidence="1">
    <location>
        <position position="180"/>
    </location>
</feature>
<protein>
    <submittedName>
        <fullName evidence="1">Uncharacterized protein</fullName>
    </submittedName>
</protein>
<keyword evidence="2" id="KW-1185">Reference proteome</keyword>
<dbReference type="InParanoid" id="A0A2R5GFY6"/>
<dbReference type="Proteomes" id="UP000241890">
    <property type="component" value="Unassembled WGS sequence"/>
</dbReference>
<sequence length="180" mass="19567">MQFETDEDACTWHNNGTLVCQDRRNEFAILSTSAAPAVCQRHFCVKLRTPGTMSCFGAALHVPRRDAFVNPLSPAPTLRQLELRELYEPHWGMRQLHVRDVRTNFGTPIASISCGAWETCVHLENGNTICMGGEETVLLPAPAAAAAASTALVAVALAIAVAHRTDRPIPIEAPVMSTFC</sequence>
<dbReference type="AlphaFoldDB" id="A0A2R5GFY6"/>
<gene>
    <name evidence="1" type="ORF">FCC1311_060362</name>
</gene>
<evidence type="ECO:0000313" key="2">
    <source>
        <dbReference type="Proteomes" id="UP000241890"/>
    </source>
</evidence>
<organism evidence="1 2">
    <name type="scientific">Hondaea fermentalgiana</name>
    <dbReference type="NCBI Taxonomy" id="2315210"/>
    <lineage>
        <taxon>Eukaryota</taxon>
        <taxon>Sar</taxon>
        <taxon>Stramenopiles</taxon>
        <taxon>Bigyra</taxon>
        <taxon>Labyrinthulomycetes</taxon>
        <taxon>Thraustochytrida</taxon>
        <taxon>Thraustochytriidae</taxon>
        <taxon>Hondaea</taxon>
    </lineage>
</organism>
<dbReference type="EMBL" id="BEYU01000066">
    <property type="protein sequence ID" value="GBG29816.1"/>
    <property type="molecule type" value="Genomic_DNA"/>
</dbReference>
<name>A0A2R5GFY6_9STRA</name>
<proteinExistence type="predicted"/>
<evidence type="ECO:0000313" key="1">
    <source>
        <dbReference type="EMBL" id="GBG29816.1"/>
    </source>
</evidence>
<accession>A0A2R5GFY6</accession>